<organism evidence="1 2">
    <name type="scientific">Rubroshorea leprosula</name>
    <dbReference type="NCBI Taxonomy" id="152421"/>
    <lineage>
        <taxon>Eukaryota</taxon>
        <taxon>Viridiplantae</taxon>
        <taxon>Streptophyta</taxon>
        <taxon>Embryophyta</taxon>
        <taxon>Tracheophyta</taxon>
        <taxon>Spermatophyta</taxon>
        <taxon>Magnoliopsida</taxon>
        <taxon>eudicotyledons</taxon>
        <taxon>Gunneridae</taxon>
        <taxon>Pentapetalae</taxon>
        <taxon>rosids</taxon>
        <taxon>malvids</taxon>
        <taxon>Malvales</taxon>
        <taxon>Dipterocarpaceae</taxon>
        <taxon>Rubroshorea</taxon>
    </lineage>
</organism>
<name>A0AAV5K6Z5_9ROSI</name>
<accession>A0AAV5K6Z5</accession>
<comment type="caution">
    <text evidence="1">The sequence shown here is derived from an EMBL/GenBank/DDBJ whole genome shotgun (WGS) entry which is preliminary data.</text>
</comment>
<dbReference type="AlphaFoldDB" id="A0AAV5K6Z5"/>
<reference evidence="1 2" key="1">
    <citation type="journal article" date="2021" name="Commun. Biol.">
        <title>The genome of Shorea leprosula (Dipterocarpaceae) highlights the ecological relevance of drought in aseasonal tropical rainforests.</title>
        <authorList>
            <person name="Ng K.K.S."/>
            <person name="Kobayashi M.J."/>
            <person name="Fawcett J.A."/>
            <person name="Hatakeyama M."/>
            <person name="Paape T."/>
            <person name="Ng C.H."/>
            <person name="Ang C.C."/>
            <person name="Tnah L.H."/>
            <person name="Lee C.T."/>
            <person name="Nishiyama T."/>
            <person name="Sese J."/>
            <person name="O'Brien M.J."/>
            <person name="Copetti D."/>
            <person name="Mohd Noor M.I."/>
            <person name="Ong R.C."/>
            <person name="Putra M."/>
            <person name="Sireger I.Z."/>
            <person name="Indrioko S."/>
            <person name="Kosugi Y."/>
            <person name="Izuno A."/>
            <person name="Isagi Y."/>
            <person name="Lee S.L."/>
            <person name="Shimizu K.K."/>
        </authorList>
    </citation>
    <scope>NUCLEOTIDE SEQUENCE [LARGE SCALE GENOMIC DNA]</scope>
    <source>
        <strain evidence="1">214</strain>
    </source>
</reference>
<evidence type="ECO:0000313" key="1">
    <source>
        <dbReference type="EMBL" id="GKV19582.1"/>
    </source>
</evidence>
<evidence type="ECO:0000313" key="2">
    <source>
        <dbReference type="Proteomes" id="UP001054252"/>
    </source>
</evidence>
<dbReference type="Proteomes" id="UP001054252">
    <property type="component" value="Unassembled WGS sequence"/>
</dbReference>
<gene>
    <name evidence="1" type="ORF">SLEP1_g29821</name>
</gene>
<sequence length="45" mass="4907">MGEITQNSNGNLYLFSSYYVDVNKVPQALVKKGNIAKMPTIQGSS</sequence>
<keyword evidence="2" id="KW-1185">Reference proteome</keyword>
<dbReference type="EMBL" id="BPVZ01000053">
    <property type="protein sequence ID" value="GKV19582.1"/>
    <property type="molecule type" value="Genomic_DNA"/>
</dbReference>
<protein>
    <submittedName>
        <fullName evidence="1">Uncharacterized protein</fullName>
    </submittedName>
</protein>
<proteinExistence type="predicted"/>